<dbReference type="Gene3D" id="2.30.33.40">
    <property type="entry name" value="GroES chaperonin"/>
    <property type="match status" value="1"/>
</dbReference>
<dbReference type="GO" id="GO:0051082">
    <property type="term" value="F:unfolded protein binding"/>
    <property type="evidence" value="ECO:0007669"/>
    <property type="project" value="TreeGrafter"/>
</dbReference>
<dbReference type="GO" id="GO:0044183">
    <property type="term" value="F:protein folding chaperone"/>
    <property type="evidence" value="ECO:0007669"/>
    <property type="project" value="InterPro"/>
</dbReference>
<name>A0A0F9PS01_9ZZZZ</name>
<dbReference type="FunFam" id="2.30.33.40:FF:000001">
    <property type="entry name" value="10 kDa chaperonin"/>
    <property type="match status" value="1"/>
</dbReference>
<dbReference type="GO" id="GO:0005524">
    <property type="term" value="F:ATP binding"/>
    <property type="evidence" value="ECO:0007669"/>
    <property type="project" value="InterPro"/>
</dbReference>
<sequence length="89" mass="9594">MKVRPLADNVLLCRVDEETVSSGGIVIPDAAKQKPDQGVVLEIGESVKNVKVGELVVFEQHSGLEVKVGDNTLLILKEENIVAVLSEDE</sequence>
<comment type="similarity">
    <text evidence="1">Belongs to the GroES chaperonin family.</text>
</comment>
<dbReference type="PANTHER" id="PTHR10772:SF63">
    <property type="entry name" value="20 KDA CHAPERONIN, CHLOROPLASTIC"/>
    <property type="match status" value="1"/>
</dbReference>
<dbReference type="CDD" id="cd00320">
    <property type="entry name" value="cpn10"/>
    <property type="match status" value="1"/>
</dbReference>
<dbReference type="GO" id="GO:0046872">
    <property type="term" value="F:metal ion binding"/>
    <property type="evidence" value="ECO:0007669"/>
    <property type="project" value="TreeGrafter"/>
</dbReference>
<accession>A0A0F9PS01</accession>
<organism evidence="3">
    <name type="scientific">marine sediment metagenome</name>
    <dbReference type="NCBI Taxonomy" id="412755"/>
    <lineage>
        <taxon>unclassified sequences</taxon>
        <taxon>metagenomes</taxon>
        <taxon>ecological metagenomes</taxon>
    </lineage>
</organism>
<evidence type="ECO:0008006" key="4">
    <source>
        <dbReference type="Google" id="ProtNLM"/>
    </source>
</evidence>
<protein>
    <recommendedName>
        <fullName evidence="4">10 kDa chaperonin</fullName>
    </recommendedName>
</protein>
<evidence type="ECO:0000313" key="3">
    <source>
        <dbReference type="EMBL" id="KKM95922.1"/>
    </source>
</evidence>
<dbReference type="HAMAP" id="MF_00580">
    <property type="entry name" value="CH10"/>
    <property type="match status" value="1"/>
</dbReference>
<dbReference type="PRINTS" id="PR00297">
    <property type="entry name" value="CHAPERONIN10"/>
</dbReference>
<dbReference type="PANTHER" id="PTHR10772">
    <property type="entry name" value="10 KDA HEAT SHOCK PROTEIN"/>
    <property type="match status" value="1"/>
</dbReference>
<dbReference type="Pfam" id="PF00166">
    <property type="entry name" value="Cpn10"/>
    <property type="match status" value="1"/>
</dbReference>
<reference evidence="3" key="1">
    <citation type="journal article" date="2015" name="Nature">
        <title>Complex archaea that bridge the gap between prokaryotes and eukaryotes.</title>
        <authorList>
            <person name="Spang A."/>
            <person name="Saw J.H."/>
            <person name="Jorgensen S.L."/>
            <person name="Zaremba-Niedzwiedzka K."/>
            <person name="Martijn J."/>
            <person name="Lind A.E."/>
            <person name="van Eijk R."/>
            <person name="Schleper C."/>
            <person name="Guy L."/>
            <person name="Ettema T.J."/>
        </authorList>
    </citation>
    <scope>NUCLEOTIDE SEQUENCE</scope>
</reference>
<gene>
    <name evidence="3" type="ORF">LCGC14_1183380</name>
</gene>
<keyword evidence="2" id="KW-0143">Chaperone</keyword>
<dbReference type="EMBL" id="LAZR01005947">
    <property type="protein sequence ID" value="KKM95922.1"/>
    <property type="molecule type" value="Genomic_DNA"/>
</dbReference>
<evidence type="ECO:0000256" key="2">
    <source>
        <dbReference type="ARBA" id="ARBA00023186"/>
    </source>
</evidence>
<dbReference type="SMART" id="SM00883">
    <property type="entry name" value="Cpn10"/>
    <property type="match status" value="1"/>
</dbReference>
<comment type="caution">
    <text evidence="3">The sequence shown here is derived from an EMBL/GenBank/DDBJ whole genome shotgun (WGS) entry which is preliminary data.</text>
</comment>
<evidence type="ECO:0000256" key="1">
    <source>
        <dbReference type="ARBA" id="ARBA00006975"/>
    </source>
</evidence>
<dbReference type="GO" id="GO:0051087">
    <property type="term" value="F:protein-folding chaperone binding"/>
    <property type="evidence" value="ECO:0007669"/>
    <property type="project" value="TreeGrafter"/>
</dbReference>
<proteinExistence type="inferred from homology"/>
<dbReference type="SUPFAM" id="SSF50129">
    <property type="entry name" value="GroES-like"/>
    <property type="match status" value="1"/>
</dbReference>
<dbReference type="InterPro" id="IPR011032">
    <property type="entry name" value="GroES-like_sf"/>
</dbReference>
<dbReference type="InterPro" id="IPR037124">
    <property type="entry name" value="Chaperonin_GroES_sf"/>
</dbReference>
<dbReference type="InterPro" id="IPR020818">
    <property type="entry name" value="Chaperonin_GroES"/>
</dbReference>
<dbReference type="AlphaFoldDB" id="A0A0F9PS01"/>